<dbReference type="NCBIfam" id="TIGR03527">
    <property type="entry name" value="selenium_YedF"/>
    <property type="match status" value="1"/>
</dbReference>
<dbReference type="Proteomes" id="UP000078582">
    <property type="component" value="Chromosome"/>
</dbReference>
<dbReference type="InterPro" id="IPR019870">
    <property type="entry name" value="Se_metab_YedF"/>
</dbReference>
<accession>A0A192H173</accession>
<dbReference type="SUPFAM" id="SSF64307">
    <property type="entry name" value="SirA-like"/>
    <property type="match status" value="1"/>
</dbReference>
<name>A0A192H173_9LACO</name>
<evidence type="ECO:0000313" key="2">
    <source>
        <dbReference type="Proteomes" id="UP000078582"/>
    </source>
</evidence>
<dbReference type="EMBL" id="CP014873">
    <property type="protein sequence ID" value="ANK61992.1"/>
    <property type="molecule type" value="Genomic_DNA"/>
</dbReference>
<dbReference type="AlphaFoldDB" id="A0A192H173"/>
<dbReference type="InterPro" id="IPR027396">
    <property type="entry name" value="DsrEFH-like"/>
</dbReference>
<organism evidence="1 2">
    <name type="scientific">Loigolactobacillus backii</name>
    <dbReference type="NCBI Taxonomy" id="375175"/>
    <lineage>
        <taxon>Bacteria</taxon>
        <taxon>Bacillati</taxon>
        <taxon>Bacillota</taxon>
        <taxon>Bacilli</taxon>
        <taxon>Lactobacillales</taxon>
        <taxon>Lactobacillaceae</taxon>
        <taxon>Loigolactobacillus</taxon>
    </lineage>
</organism>
<dbReference type="InterPro" id="IPR036868">
    <property type="entry name" value="TusA-like_sf"/>
</dbReference>
<dbReference type="Pfam" id="PF01206">
    <property type="entry name" value="TusA"/>
    <property type="match status" value="1"/>
</dbReference>
<sequence>MEKINALGQACPIPIIRTKKALRNNDSVQIVVDSDISTQNLEKMAKQLGYSYNMQQLSKERFQVDIKKQGSTGENKETAQAAPVAVAEDSDEAMPHVEQAELAQVRLSQGYIVVVNTDIMGRGDDDLGRTLLKGFINSMTEQDVLPEYMIFYNAGVKLLAKDSDSVEDLKVLADNGVKVLGCGACVNFYHLEDKLGVGDITNMFRIVELMRGSQRIVRP</sequence>
<reference evidence="1 2" key="1">
    <citation type="submission" date="2016-03" db="EMBL/GenBank/DDBJ databases">
        <title>Pediococcus and Lactobacillus from brewery environment - whole genome sequencing and assembly.</title>
        <authorList>
            <person name="Behr J."/>
            <person name="Geissler A.J."/>
            <person name="Vogel R.F."/>
        </authorList>
    </citation>
    <scope>NUCLEOTIDE SEQUENCE [LARGE SCALE GENOMIC DNA]</scope>
    <source>
        <strain evidence="1 2">TMW 1.1989</strain>
    </source>
</reference>
<gene>
    <name evidence="1" type="ORF">AYR53_03935</name>
</gene>
<proteinExistence type="predicted"/>
<dbReference type="OrthoDB" id="9801500at2"/>
<dbReference type="InterPro" id="IPR001455">
    <property type="entry name" value="TusA-like"/>
</dbReference>
<dbReference type="GeneID" id="42981389"/>
<dbReference type="RefSeq" id="WP_068279177.1">
    <property type="nucleotide sequence ID" value="NZ_CP014873.1"/>
</dbReference>
<dbReference type="SUPFAM" id="SSF75169">
    <property type="entry name" value="DsrEFH-like"/>
    <property type="match status" value="1"/>
</dbReference>
<evidence type="ECO:0000313" key="1">
    <source>
        <dbReference type="EMBL" id="ANK61992.1"/>
    </source>
</evidence>
<keyword evidence="2" id="KW-1185">Reference proteome</keyword>
<protein>
    <submittedName>
        <fullName evidence="1">Uncharacterized protein</fullName>
    </submittedName>
</protein>
<dbReference type="STRING" id="375175.AYR53_03935"/>
<dbReference type="Gene3D" id="3.30.110.40">
    <property type="entry name" value="TusA-like domain"/>
    <property type="match status" value="1"/>
</dbReference>